<dbReference type="RefSeq" id="WP_160910340.1">
    <property type="nucleotide sequence ID" value="NZ_WMEQ01000026.1"/>
</dbReference>
<name>A0A6I5A6L9_9BACI</name>
<dbReference type="Proteomes" id="UP000468638">
    <property type="component" value="Unassembled WGS sequence"/>
</dbReference>
<comment type="caution">
    <text evidence="1">The sequence shown here is derived from an EMBL/GenBank/DDBJ whole genome shotgun (WGS) entry which is preliminary data.</text>
</comment>
<organism evidence="1 2">
    <name type="scientific">Pontibacillus yanchengensis</name>
    <dbReference type="NCBI Taxonomy" id="462910"/>
    <lineage>
        <taxon>Bacteria</taxon>
        <taxon>Bacillati</taxon>
        <taxon>Bacillota</taxon>
        <taxon>Bacilli</taxon>
        <taxon>Bacillales</taxon>
        <taxon>Bacillaceae</taxon>
        <taxon>Pontibacillus</taxon>
    </lineage>
</organism>
<dbReference type="EMBL" id="WMEQ01000026">
    <property type="protein sequence ID" value="MYL36041.1"/>
    <property type="molecule type" value="Genomic_DNA"/>
</dbReference>
<reference evidence="1 2" key="1">
    <citation type="submission" date="2019-11" db="EMBL/GenBank/DDBJ databases">
        <title>Genome sequences of 17 halophilic strains isolated from different environments.</title>
        <authorList>
            <person name="Furrow R.E."/>
        </authorList>
    </citation>
    <scope>NUCLEOTIDE SEQUENCE [LARGE SCALE GENOMIC DNA]</scope>
    <source>
        <strain evidence="1 2">22514_16_FS</strain>
    </source>
</reference>
<sequence length="93" mass="10991">MKCAIEEFKYYLEEKIDNKVFLTTDFNNNAMIEVKMRKAIGDLFFADWMYADRLQNKFEEGTTILIEQDIGNLIEKISDLIKENKLVCSEIRV</sequence>
<proteinExistence type="predicted"/>
<gene>
    <name evidence="1" type="ORF">GLW05_20940</name>
</gene>
<evidence type="ECO:0000313" key="2">
    <source>
        <dbReference type="Proteomes" id="UP000468638"/>
    </source>
</evidence>
<evidence type="ECO:0000313" key="1">
    <source>
        <dbReference type="EMBL" id="MYL36041.1"/>
    </source>
</evidence>
<accession>A0A6I5A6L9</accession>
<dbReference type="AlphaFoldDB" id="A0A6I5A6L9"/>
<protein>
    <submittedName>
        <fullName evidence="1">Uncharacterized protein</fullName>
    </submittedName>
</protein>